<dbReference type="Pfam" id="PF08501">
    <property type="entry name" value="Shikimate_dh_N"/>
    <property type="match status" value="1"/>
</dbReference>
<dbReference type="InterPro" id="IPR031322">
    <property type="entry name" value="Shikimate/glucono_kinase"/>
</dbReference>
<dbReference type="InterPro" id="IPR001381">
    <property type="entry name" value="DHquinase_I"/>
</dbReference>
<feature type="domain" description="Shikimate dehydrogenase substrate binding N-terminal" evidence="9">
    <location>
        <begin position="537"/>
        <end position="617"/>
    </location>
</feature>
<comment type="similarity">
    <text evidence="2">In the N-terminal section; belongs to the shikimate kinase family.</text>
</comment>
<dbReference type="InterPro" id="IPR046346">
    <property type="entry name" value="Aminoacid_DH-like_N_sf"/>
</dbReference>
<evidence type="ECO:0000256" key="6">
    <source>
        <dbReference type="ARBA" id="ARBA00023163"/>
    </source>
</evidence>
<accession>A0A7U2HYR0</accession>
<dbReference type="SUPFAM" id="SSF51735">
    <property type="entry name" value="NAD(P)-binding Rossmann-fold domains"/>
    <property type="match status" value="1"/>
</dbReference>
<dbReference type="SUPFAM" id="SSF52540">
    <property type="entry name" value="P-loop containing nucleoside triphosphate hydrolases"/>
    <property type="match status" value="1"/>
</dbReference>
<keyword evidence="5" id="KW-0805">Transcription regulation</keyword>
<dbReference type="CDD" id="cd01065">
    <property type="entry name" value="NAD_bind_Shikimate_DH"/>
    <property type="match status" value="1"/>
</dbReference>
<evidence type="ECO:0000256" key="4">
    <source>
        <dbReference type="ARBA" id="ARBA00022911"/>
    </source>
</evidence>
<dbReference type="SUPFAM" id="SSF53223">
    <property type="entry name" value="Aminoacid dehydrogenase-like, N-terminal domain"/>
    <property type="match status" value="1"/>
</dbReference>
<dbReference type="Pfam" id="PF01487">
    <property type="entry name" value="DHquinase_I"/>
    <property type="match status" value="1"/>
</dbReference>
<dbReference type="InterPro" id="IPR006151">
    <property type="entry name" value="Shikm_DH/Glu-tRNA_Rdtase"/>
</dbReference>
<dbReference type="FunFam" id="3.40.50.720:FF:000386">
    <property type="entry name" value="Quinate repressor protein"/>
    <property type="match status" value="1"/>
</dbReference>
<feature type="compositionally biased region" description="Low complexity" evidence="7">
    <location>
        <begin position="48"/>
        <end position="60"/>
    </location>
</feature>
<evidence type="ECO:0000256" key="5">
    <source>
        <dbReference type="ARBA" id="ARBA00023015"/>
    </source>
</evidence>
<dbReference type="PRINTS" id="PR01100">
    <property type="entry name" value="SHIKIMTKNASE"/>
</dbReference>
<dbReference type="Gene3D" id="3.40.50.720">
    <property type="entry name" value="NAD(P)-binding Rossmann-like Domain"/>
    <property type="match status" value="1"/>
</dbReference>
<dbReference type="FunFam" id="3.40.50.300:FF:002254">
    <property type="entry name" value="Quinate pathway repressor protein QutR"/>
    <property type="match status" value="1"/>
</dbReference>
<gene>
    <name evidence="11" type="ORF">JI435_079400</name>
</gene>
<keyword evidence="3" id="KW-0678">Repressor</keyword>
<dbReference type="InterPro" id="IPR036291">
    <property type="entry name" value="NAD(P)-bd_dom_sf"/>
</dbReference>
<evidence type="ECO:0000256" key="7">
    <source>
        <dbReference type="SAM" id="MobiDB-lite"/>
    </source>
</evidence>
<comment type="similarity">
    <text evidence="1">In the 2nd section; belongs to the type-I 3-dehydroquinase family.</text>
</comment>
<evidence type="ECO:0000313" key="11">
    <source>
        <dbReference type="EMBL" id="QRC93012.1"/>
    </source>
</evidence>
<name>A0A7U2HYR0_PHANO</name>
<dbReference type="Pfam" id="PF01488">
    <property type="entry name" value="Shikimate_DH"/>
    <property type="match status" value="1"/>
</dbReference>
<dbReference type="GO" id="GO:0003855">
    <property type="term" value="F:3-dehydroquinate dehydratase activity"/>
    <property type="evidence" value="ECO:0007669"/>
    <property type="project" value="InterPro"/>
</dbReference>
<evidence type="ECO:0000256" key="3">
    <source>
        <dbReference type="ARBA" id="ARBA00022491"/>
    </source>
</evidence>
<dbReference type="PANTHER" id="PTHR21090:SF27">
    <property type="entry name" value="QUINATE REPRESSOR PROTEIN"/>
    <property type="match status" value="1"/>
</dbReference>
<dbReference type="InterPro" id="IPR013785">
    <property type="entry name" value="Aldolase_TIM"/>
</dbReference>
<dbReference type="Gene3D" id="3.40.50.10860">
    <property type="entry name" value="Leucine Dehydrogenase, chain A, domain 1"/>
    <property type="match status" value="1"/>
</dbReference>
<sequence length="880" mass="96766">MIAMASAVVGTKRSFATMSGESIAGIVSTHTPGHDAFASHLRNAIAEATSSQSSSAHSTQRNTPAPGALHNADVRRNFKQDASIVLLGMRGTGKSTLAVIASIACRRRVVDIDALFQEATGFSTARYRKQFGAANHNLRQEELLQTALQLHDKGAIIICNGGSLERNGQMLMQEFAKTHPVVHIVRDLHEIHEYLGGIELQKLKDMLEFTAPILRRCSNYEFFNIAETAANRNAVLAASSGAPAFLTLKRAQRTFLKFLSLITTSNDAHGPASTTIPPLEPGYPLSDVATELRTYTCAVQVPLSDLLAEDANIQNLEVGADAFEVMIDPDSDTLSDISYCVSKVRRSTVVPIILHILPRPSSSDGRLNYFRCVHQSLRTAPEFITFDMSIGEEALTELVAARGITKVVGHLHSDKPWADAFWSSQYDMAARLGCALTRFSRPAETSEDDYFLHKLRYEIKAMRGQPIPLTCYNTGKAGRRSLCFSQHLAPVIPSSTKRSSAFSARLQRNPEMPWVTAREVTQALYASFTFDPMQIYIIGASLGYSVSPAMHNTAYETCGMPHRFHRAQSSSLNSLKELVRESNFGGSIVIQPYKVEVISLTDSLSQHARAIGAVNTLIPVRNLKANNSIPSELELFQERNQSGPVQALYGDNTEWIGIRSCVRRGLSPANAVRLTSSSLVIGAGGMARAAVYALLQLGVKNIVIFNRTVNKAEKLVAHFNRIASATAAGTATSMKLQGQNLDFHVLQTRDDAWPENFRQPTIILSCIPADPIDGGPAAQFTLPPAWMCSPTGGVVMEIAYKTLNTPLMLQVREKGSFWTYLDGLDFLPEQAFAQFELFTGKRAPRRVMREEVLRAWRDEQGNADPEMVERRLKAIDDQEP</sequence>
<dbReference type="PANTHER" id="PTHR21090">
    <property type="entry name" value="AROM/DEHYDROQUINATE SYNTHASE"/>
    <property type="match status" value="1"/>
</dbReference>
<evidence type="ECO:0000259" key="8">
    <source>
        <dbReference type="Pfam" id="PF01488"/>
    </source>
</evidence>
<dbReference type="AlphaFoldDB" id="A0A7U2HYR0"/>
<organism evidence="11 12">
    <name type="scientific">Phaeosphaeria nodorum (strain SN15 / ATCC MYA-4574 / FGSC 10173)</name>
    <name type="common">Glume blotch fungus</name>
    <name type="synonym">Parastagonospora nodorum</name>
    <dbReference type="NCBI Taxonomy" id="321614"/>
    <lineage>
        <taxon>Eukaryota</taxon>
        <taxon>Fungi</taxon>
        <taxon>Dikarya</taxon>
        <taxon>Ascomycota</taxon>
        <taxon>Pezizomycotina</taxon>
        <taxon>Dothideomycetes</taxon>
        <taxon>Pleosporomycetidae</taxon>
        <taxon>Pleosporales</taxon>
        <taxon>Pleosporineae</taxon>
        <taxon>Phaeosphaeriaceae</taxon>
        <taxon>Parastagonospora</taxon>
    </lineage>
</organism>
<dbReference type="EMBL" id="CP069024">
    <property type="protein sequence ID" value="QRC93012.1"/>
    <property type="molecule type" value="Genomic_DNA"/>
</dbReference>
<keyword evidence="6" id="KW-0804">Transcription</keyword>
<dbReference type="FunFam" id="3.40.50.10860:FF:000019">
    <property type="entry name" value="Quinate pathway repressor protein QutR"/>
    <property type="match status" value="1"/>
</dbReference>
<dbReference type="Pfam" id="PF18317">
    <property type="entry name" value="SDH_C"/>
    <property type="match status" value="1"/>
</dbReference>
<reference evidence="12" key="1">
    <citation type="journal article" date="2021" name="BMC Genomics">
        <title>Chromosome-level genome assembly and manually-curated proteome of model necrotroph Parastagonospora nodorum Sn15 reveals a genome-wide trove of candidate effector homologs, and redundancy of virulence-related functions within an accessory chromosome.</title>
        <authorList>
            <person name="Bertazzoni S."/>
            <person name="Jones D.A.B."/>
            <person name="Phan H.T."/>
            <person name="Tan K.-C."/>
            <person name="Hane J.K."/>
        </authorList>
    </citation>
    <scope>NUCLEOTIDE SEQUENCE [LARGE SCALE GENOMIC DNA]</scope>
    <source>
        <strain evidence="12">SN15 / ATCC MYA-4574 / FGSC 10173)</strain>
    </source>
</reference>
<feature type="domain" description="Quinate/shikimate 5-dehydrogenase/glutamyl-tRNA reductase" evidence="8">
    <location>
        <begin position="677"/>
        <end position="721"/>
    </location>
</feature>
<dbReference type="Proteomes" id="UP000663193">
    <property type="component" value="Chromosome 2"/>
</dbReference>
<feature type="domain" description="SDH C-terminal" evidence="10">
    <location>
        <begin position="823"/>
        <end position="853"/>
    </location>
</feature>
<dbReference type="InterPro" id="IPR027417">
    <property type="entry name" value="P-loop_NTPase"/>
</dbReference>
<keyword evidence="4" id="KW-0672">Quinate metabolism</keyword>
<evidence type="ECO:0000256" key="2">
    <source>
        <dbReference type="ARBA" id="ARBA00009349"/>
    </source>
</evidence>
<dbReference type="Gene3D" id="3.40.50.300">
    <property type="entry name" value="P-loop containing nucleotide triphosphate hydrolases"/>
    <property type="match status" value="1"/>
</dbReference>
<feature type="region of interest" description="Disordered" evidence="7">
    <location>
        <begin position="48"/>
        <end position="71"/>
    </location>
</feature>
<evidence type="ECO:0000256" key="1">
    <source>
        <dbReference type="ARBA" id="ARBA00006477"/>
    </source>
</evidence>
<dbReference type="InterPro" id="IPR013708">
    <property type="entry name" value="Shikimate_DH-bd_N"/>
</dbReference>
<evidence type="ECO:0000259" key="9">
    <source>
        <dbReference type="Pfam" id="PF08501"/>
    </source>
</evidence>
<proteinExistence type="inferred from homology"/>
<keyword evidence="12" id="KW-1185">Reference proteome</keyword>
<dbReference type="Pfam" id="PF01202">
    <property type="entry name" value="SKI"/>
    <property type="match status" value="1"/>
</dbReference>
<evidence type="ECO:0000313" key="12">
    <source>
        <dbReference type="Proteomes" id="UP000663193"/>
    </source>
</evidence>
<evidence type="ECO:0000259" key="10">
    <source>
        <dbReference type="Pfam" id="PF18317"/>
    </source>
</evidence>
<dbReference type="GO" id="GO:0004764">
    <property type="term" value="F:shikimate 3-dehydrogenase (NADP+) activity"/>
    <property type="evidence" value="ECO:0007669"/>
    <property type="project" value="InterPro"/>
</dbReference>
<dbReference type="InterPro" id="IPR041121">
    <property type="entry name" value="SDH_C"/>
</dbReference>
<protein>
    <submittedName>
        <fullName evidence="11">Quinate repressor protein</fullName>
    </submittedName>
</protein>
<dbReference type="OrthoDB" id="4415835at2759"/>
<dbReference type="VEuPathDB" id="FungiDB:JI435_079400"/>
<dbReference type="Gene3D" id="3.20.20.70">
    <property type="entry name" value="Aldolase class I"/>
    <property type="match status" value="1"/>
</dbReference>